<feature type="compositionally biased region" description="Polar residues" evidence="1">
    <location>
        <begin position="73"/>
        <end position="93"/>
    </location>
</feature>
<dbReference type="Proteomes" id="UP001172101">
    <property type="component" value="Unassembled WGS sequence"/>
</dbReference>
<feature type="compositionally biased region" description="Basic and acidic residues" evidence="1">
    <location>
        <begin position="104"/>
        <end position="113"/>
    </location>
</feature>
<dbReference type="EMBL" id="JAUIRO010000008">
    <property type="protein sequence ID" value="KAK0703950.1"/>
    <property type="molecule type" value="Genomic_DNA"/>
</dbReference>
<keyword evidence="3" id="KW-1185">Reference proteome</keyword>
<feature type="compositionally biased region" description="Polar residues" evidence="1">
    <location>
        <begin position="201"/>
        <end position="218"/>
    </location>
</feature>
<dbReference type="AlphaFoldDB" id="A0AA39ZUU7"/>
<name>A0AA39ZUU7_9PEZI</name>
<dbReference type="RefSeq" id="XP_060290809.1">
    <property type="nucleotide sequence ID" value="XM_060435464.1"/>
</dbReference>
<feature type="compositionally biased region" description="Basic and acidic residues" evidence="1">
    <location>
        <begin position="7"/>
        <end position="28"/>
    </location>
</feature>
<dbReference type="GeneID" id="85318734"/>
<feature type="region of interest" description="Disordered" evidence="1">
    <location>
        <begin position="73"/>
        <end position="417"/>
    </location>
</feature>
<feature type="compositionally biased region" description="Basic and acidic residues" evidence="1">
    <location>
        <begin position="126"/>
        <end position="135"/>
    </location>
</feature>
<feature type="compositionally biased region" description="Basic and acidic residues" evidence="1">
    <location>
        <begin position="257"/>
        <end position="279"/>
    </location>
</feature>
<feature type="compositionally biased region" description="Low complexity" evidence="1">
    <location>
        <begin position="359"/>
        <end position="374"/>
    </location>
</feature>
<evidence type="ECO:0000256" key="1">
    <source>
        <dbReference type="SAM" id="MobiDB-lite"/>
    </source>
</evidence>
<evidence type="ECO:0000313" key="2">
    <source>
        <dbReference type="EMBL" id="KAK0703950.1"/>
    </source>
</evidence>
<comment type="caution">
    <text evidence="2">The sequence shown here is derived from an EMBL/GenBank/DDBJ whole genome shotgun (WGS) entry which is preliminary data.</text>
</comment>
<sequence length="417" mass="45794">MFNSENIRQKWPDLKYLPRPEPEDAKSKDHARWSAEYQHWRGLKCGGKWGYFCRKHGEWVSCSEVEQKLVCEQNQESESSCPVSHSQRSQSIAGTRATGGQRAQADHSSRTLEDQMNSLDIGDTAADDRPGRDSYLESSTYPGQEVHDSYFEPSTYPGQAVHDSYFEPSTYPGQAVHDSYFGPSTYPSQAVHDSYVEPSTYPAQTVQDGEAASSSAFTETPRDIEPPSSSTTYAASSAETSGADISTTLAGQPAMFSHEDEAVRTEHASQPHDAMHPEDAQQQGEPHQPASQYYYGSHPGASDTADHMSSPPHTYYASHYTDYGDGTHAQGHVSGQAHHGGGPEDEFQQPPSHYYGSHPGASSSAYYPEYYAGYRDGGHAQENVSGQGAEPSTFAYYGGGPDEGTSQKSTKKQRRRR</sequence>
<feature type="region of interest" description="Disordered" evidence="1">
    <location>
        <begin position="1"/>
        <end position="28"/>
    </location>
</feature>
<gene>
    <name evidence="2" type="ORF">B0T26DRAFT_518417</name>
</gene>
<proteinExistence type="predicted"/>
<accession>A0AA39ZUU7</accession>
<protein>
    <submittedName>
        <fullName evidence="2">Uncharacterized protein</fullName>
    </submittedName>
</protein>
<evidence type="ECO:0000313" key="3">
    <source>
        <dbReference type="Proteomes" id="UP001172101"/>
    </source>
</evidence>
<reference evidence="2" key="1">
    <citation type="submission" date="2023-06" db="EMBL/GenBank/DDBJ databases">
        <title>Genome-scale phylogeny and comparative genomics of the fungal order Sordariales.</title>
        <authorList>
            <consortium name="Lawrence Berkeley National Laboratory"/>
            <person name="Hensen N."/>
            <person name="Bonometti L."/>
            <person name="Westerberg I."/>
            <person name="Brannstrom I.O."/>
            <person name="Guillou S."/>
            <person name="Cros-Aarteil S."/>
            <person name="Calhoun S."/>
            <person name="Haridas S."/>
            <person name="Kuo A."/>
            <person name="Mondo S."/>
            <person name="Pangilinan J."/>
            <person name="Riley R."/>
            <person name="LaButti K."/>
            <person name="Andreopoulos B."/>
            <person name="Lipzen A."/>
            <person name="Chen C."/>
            <person name="Yanf M."/>
            <person name="Daum C."/>
            <person name="Ng V."/>
            <person name="Clum A."/>
            <person name="Steindorff A."/>
            <person name="Ohm R."/>
            <person name="Martin F."/>
            <person name="Silar P."/>
            <person name="Natvig D."/>
            <person name="Lalanne C."/>
            <person name="Gautier V."/>
            <person name="Ament-velasquez S.L."/>
            <person name="Kruys A."/>
            <person name="Hutchinson M.I."/>
            <person name="Powell A.J."/>
            <person name="Barry K."/>
            <person name="Miller A.N."/>
            <person name="Grigoriev I.V."/>
            <person name="Debuchy R."/>
            <person name="Gladieux P."/>
            <person name="Thoren M.H."/>
            <person name="Johannesson H."/>
        </authorList>
    </citation>
    <scope>NUCLEOTIDE SEQUENCE</scope>
    <source>
        <strain evidence="2">SMH2392-1A</strain>
    </source>
</reference>
<organism evidence="2 3">
    <name type="scientific">Lasiosphaeria miniovina</name>
    <dbReference type="NCBI Taxonomy" id="1954250"/>
    <lineage>
        <taxon>Eukaryota</taxon>
        <taxon>Fungi</taxon>
        <taxon>Dikarya</taxon>
        <taxon>Ascomycota</taxon>
        <taxon>Pezizomycotina</taxon>
        <taxon>Sordariomycetes</taxon>
        <taxon>Sordariomycetidae</taxon>
        <taxon>Sordariales</taxon>
        <taxon>Lasiosphaeriaceae</taxon>
        <taxon>Lasiosphaeria</taxon>
    </lineage>
</organism>
<feature type="compositionally biased region" description="Polar residues" evidence="1">
    <location>
        <begin position="280"/>
        <end position="291"/>
    </location>
</feature>
<feature type="compositionally biased region" description="Low complexity" evidence="1">
    <location>
        <begin position="228"/>
        <end position="241"/>
    </location>
</feature>